<dbReference type="EMBL" id="VWOJ01000002">
    <property type="protein sequence ID" value="KAA5804141.1"/>
    <property type="molecule type" value="Genomic_DNA"/>
</dbReference>
<feature type="region of interest" description="Disordered" evidence="1">
    <location>
        <begin position="314"/>
        <end position="346"/>
    </location>
</feature>
<comment type="caution">
    <text evidence="3">The sequence shown here is derived from an EMBL/GenBank/DDBJ whole genome shotgun (WGS) entry which is preliminary data.</text>
</comment>
<dbReference type="AlphaFoldDB" id="A0A5M6ZPI0"/>
<evidence type="ECO:0000256" key="1">
    <source>
        <dbReference type="SAM" id="MobiDB-lite"/>
    </source>
</evidence>
<dbReference type="PANTHER" id="PTHR43473:SF2">
    <property type="entry name" value="MAGNESIUM-CHELATASE SUBUNIT CHLD, CHLOROPLASTIC"/>
    <property type="match status" value="1"/>
</dbReference>
<proteinExistence type="predicted"/>
<dbReference type="InterPro" id="IPR041628">
    <property type="entry name" value="ChlI/MoxR_AAA_lid"/>
</dbReference>
<feature type="domain" description="VWFA" evidence="2">
    <location>
        <begin position="396"/>
        <end position="575"/>
    </location>
</feature>
<evidence type="ECO:0000259" key="2">
    <source>
        <dbReference type="PROSITE" id="PS50234"/>
    </source>
</evidence>
<feature type="compositionally biased region" description="Low complexity" evidence="1">
    <location>
        <begin position="314"/>
        <end position="335"/>
    </location>
</feature>
<name>A0A5M6ZPI0_9PROT</name>
<protein>
    <submittedName>
        <fullName evidence="3">Magnesium chelatase subunit D</fullName>
    </submittedName>
</protein>
<reference evidence="3 4" key="1">
    <citation type="submission" date="2019-09" db="EMBL/GenBank/DDBJ databases">
        <authorList>
            <person name="Kevbrin V."/>
            <person name="Grouzdev D.S."/>
        </authorList>
    </citation>
    <scope>NUCLEOTIDE SEQUENCE [LARGE SCALE GENOMIC DNA]</scope>
    <source>
        <strain evidence="3 4">G-192</strain>
    </source>
</reference>
<dbReference type="Pfam" id="PF17863">
    <property type="entry name" value="AAA_lid_2"/>
    <property type="match status" value="1"/>
</dbReference>
<keyword evidence="4" id="KW-1185">Reference proteome</keyword>
<sequence>MPLPHAPPLEGWALARLAAALIAVDPGLGGALVTARAGPVREAFLDTVRALINEDAPWRRIPAGISDEALLGGMDLAATLKTGRPVMREGLLGEIRGGAGVLAMAERAGPGLAARLAMALDGPDAPVILALDESADPDEGAPRALAERLALHINLSQVALGDLDAAGEGVDRETAAMARMHLPHVLSGEAARALTETAAALGIDSLRPPLMALRAARAAAALEGLDEVTDAQTVLAARLVLAPRATQLPRAEGDENDAPPDDPANDRETRNEDPPASDDETPSPDALTEITLEAARAAIPADLLARLEAGVPNARSRAAGKAGAAKRGGLRGRPAGSRRGDPGEGRRLDVLATLRAAAPWGRMRRKGWKRLAPGPAVEVRREDFRIKHFKEKAETLTLFVVDASGSLALNRLADAKGAVEMMLAQSYVRRDQVALIAFRGRGAETLLPPTRSLTRAKRCLAALPGGGGTPLAAAIEAAEALAHGAARQGRTVTLVFLTDGAANVTRDGHGGREAAMAEASEAARRLRAAGHGAIIVDVSKRGAETARVIAQDMAARYVRLPAGDCGALAQLARKAAA</sequence>
<dbReference type="Pfam" id="PF13519">
    <property type="entry name" value="VWA_2"/>
    <property type="match status" value="1"/>
</dbReference>
<feature type="region of interest" description="Disordered" evidence="1">
    <location>
        <begin position="246"/>
        <end position="284"/>
    </location>
</feature>
<dbReference type="InterPro" id="IPR036465">
    <property type="entry name" value="vWFA_dom_sf"/>
</dbReference>
<accession>A0A5M6ZPI0</accession>
<organism evidence="3 4">
    <name type="scientific">Alkalicaulis satelles</name>
    <dbReference type="NCBI Taxonomy" id="2609175"/>
    <lineage>
        <taxon>Bacteria</taxon>
        <taxon>Pseudomonadati</taxon>
        <taxon>Pseudomonadota</taxon>
        <taxon>Alphaproteobacteria</taxon>
        <taxon>Maricaulales</taxon>
        <taxon>Maricaulaceae</taxon>
        <taxon>Alkalicaulis</taxon>
    </lineage>
</organism>
<dbReference type="Gene3D" id="1.10.8.80">
    <property type="entry name" value="Magnesium chelatase subunit I, C-Terminal domain"/>
    <property type="match status" value="1"/>
</dbReference>
<dbReference type="InterPro" id="IPR002035">
    <property type="entry name" value="VWF_A"/>
</dbReference>
<dbReference type="PANTHER" id="PTHR43473">
    <property type="entry name" value="MAGNESIUM-CHELATASE SUBUNIT CHLD, CHLOROPLASTIC"/>
    <property type="match status" value="1"/>
</dbReference>
<gene>
    <name evidence="3" type="ORF">F1654_09745</name>
</gene>
<evidence type="ECO:0000313" key="3">
    <source>
        <dbReference type="EMBL" id="KAA5804141.1"/>
    </source>
</evidence>
<dbReference type="Gene3D" id="3.40.50.410">
    <property type="entry name" value="von Willebrand factor, type A domain"/>
    <property type="match status" value="1"/>
</dbReference>
<feature type="compositionally biased region" description="Basic and acidic residues" evidence="1">
    <location>
        <begin position="264"/>
        <end position="273"/>
    </location>
</feature>
<dbReference type="SMART" id="SM00327">
    <property type="entry name" value="VWA"/>
    <property type="match status" value="1"/>
</dbReference>
<dbReference type="PROSITE" id="PS50234">
    <property type="entry name" value="VWFA"/>
    <property type="match status" value="1"/>
</dbReference>
<dbReference type="SUPFAM" id="SSF53300">
    <property type="entry name" value="vWA-like"/>
    <property type="match status" value="1"/>
</dbReference>
<dbReference type="Proteomes" id="UP000325122">
    <property type="component" value="Unassembled WGS sequence"/>
</dbReference>
<dbReference type="NCBIfam" id="NF009943">
    <property type="entry name" value="PRK13406.1"/>
    <property type="match status" value="1"/>
</dbReference>
<evidence type="ECO:0000313" key="4">
    <source>
        <dbReference type="Proteomes" id="UP000325122"/>
    </source>
</evidence>